<evidence type="ECO:0000313" key="5">
    <source>
        <dbReference type="Proteomes" id="UP001569154"/>
    </source>
</evidence>
<reference evidence="4 5" key="1">
    <citation type="submission" date="2024-06" db="EMBL/GenBank/DDBJ databases">
        <authorList>
            <person name="Steensen K."/>
            <person name="Seneca J."/>
            <person name="Bartlau N."/>
            <person name="Yu A.X."/>
            <person name="Polz M.F."/>
        </authorList>
    </citation>
    <scope>NUCLEOTIDE SEQUENCE [LARGE SCALE GENOMIC DNA]</scope>
    <source>
        <strain evidence="4 5">1F260</strain>
    </source>
</reference>
<comment type="caution">
    <text evidence="4">The sequence shown here is derived from an EMBL/GenBank/DDBJ whole genome shotgun (WGS) entry which is preliminary data.</text>
</comment>
<organism evidence="4 5">
    <name type="scientific">Enterovibrio norvegicus</name>
    <dbReference type="NCBI Taxonomy" id="188144"/>
    <lineage>
        <taxon>Bacteria</taxon>
        <taxon>Pseudomonadati</taxon>
        <taxon>Pseudomonadota</taxon>
        <taxon>Gammaproteobacteria</taxon>
        <taxon>Vibrionales</taxon>
        <taxon>Vibrionaceae</taxon>
        <taxon>Enterovibrio</taxon>
    </lineage>
</organism>
<sequence>GVGEDELTDGVEVLVTPPTGTEPGDTITVTVTQPDGSSTDVTATVPEGWSGGNPVPVTVSPEDLGGENGELPDEGDYTLTSTVTDNAGNTSSPSEEADFTVDTTAPGEGTGAGGADEVPLVAIPEAADGVNKDEASDGVQVLVTPPTGIEPGDTVTVTLTKPDGSTADISTTVPADWTDGTTVTVTIPTSDIGDDSSFTDGDYTLTATASDTAGNSSEPSSEASFTLDTTAPGEGTGPNGTDELPLVEIPEASGGVGEDELTDGVEVLVTPPTGTEPGDTITVTVTQPDGSSTDVTATVPDGWTGGNPVPVTVSPEDLGGENGELPDEGDYTITTTVTDSAGNTSSPSESSNFTVDTTAPGEGTGAGGADEVPLLAIPEAADGVNKDEASDGVQVLVTPPTGIEPGDTVTVTLTKPDGSTADISTTVPADWTDGTTVTVTIPTSDIGDGSSFTDGGYTLTATASDTAGNSSAPSSEASFTLDTTAPGEGTGPNGTDELPLVEIPEASDGVNQDEASDGIHVSVMPPTGTNSGDTVTLTLISPDGATIDVEAVVPNNWSTGHSVSVIITPDLISDDNGFIDGDYSVSAAITDQAGNTSLPSNDAGLTLDTTAPDKTTTSIIIDDISNDNVINISEQNQSIGVTGQVSGEFTEGDTVVLTIDGTQYTGAAEKDGSFTIAVPGTALTSDSDTVIEASVLATDSAGNVGEISTTKDYDTDLQGPTASTTALTIDNVTSDNILNAAEASMPVNVTGTVTGEFKEDDVVTLNVSGKDFIGKVDAEGNYSIPVPGIDLMTDGNSSVTATILATDPAGNTGTISANKDYNVDIVGPNTLTTTLIIDTITSDNVINIDESESAINITGTVSGEYTAGNIITLTINGKDFNGPVAANGTFSISVPGGELVSDNDTTVDARLIATDAAGNLGILTTAKEYVLDLVAPGQGTGSNGADEAPTVAIAEAADGVNKNEANDGVQSQVTPPAGTFPGDTITLTLSDPDGHQTTVEHTVPSGWVAGQVVEVTIPVSDISNGNTFDDGIYNLIATVTDAAGNTSLNSNTATFELDTIAPGEGTGDDGTDASPILVIQESSNGVNAQEASDGIQTSVTPPVGAEPGDSISLEVTDPSGNTSTITVAVPNDWQDGISVPITIPVNQLQNGGSYEDGTYGISATVTDTAGNTSTAAEQNITLDTTEPSDETTQLTIDVITADNVVNAKESGTSISVTGTAIGEYTAGDRVTLSVNGNNYTGAVNTSGEFSIAVPGSELVEDSDLKVNAQLVATDPAGNTGVISTTQIYSVDLVANASITLDSTIAGDDAINYAESQQNIDIKGVVGGDAKPGDVVTITVNNTEFTGTVNADNSFKIPVSGSVLASAPDKTIKAAVTATDNAGNTVTVTDSETYTAYEPKVESVTHLSDAAEGESTIGWDLNLDHATTIDTTVKLGFAKVAHDVVFGEDYTGKVYVYSDGGDLLQEVELNSSNQWVANITVPAGESGVKLYAETVNDDIYEGDETFAIYAAANTIEGWQNWVKSESSIITDEADKPRVTGVSNTSTNEGDEASLTVTLSNESTTPTRVFIDAWGNSATEGTDFNTKDLWVNYGNGWVKADGDFSTGNWVSVPANTKTFQVRSQTTEDGTFEGNEIYTLGARADGQSNMVSGTVTIVDDED</sequence>
<proteinExistence type="predicted"/>
<evidence type="ECO:0000256" key="2">
    <source>
        <dbReference type="SAM" id="MobiDB-lite"/>
    </source>
</evidence>
<feature type="region of interest" description="Disordered" evidence="2">
    <location>
        <begin position="143"/>
        <end position="162"/>
    </location>
</feature>
<feature type="region of interest" description="Disordered" evidence="2">
    <location>
        <begin position="338"/>
        <end position="369"/>
    </location>
</feature>
<keyword evidence="5" id="KW-1185">Reference proteome</keyword>
<dbReference type="NCBIfam" id="NF033510">
    <property type="entry name" value="Ca_tandemer"/>
    <property type="match status" value="5"/>
</dbReference>
<dbReference type="PROSITE" id="PS50825">
    <property type="entry name" value="HYR"/>
    <property type="match status" value="1"/>
</dbReference>
<dbReference type="SUPFAM" id="SSF141072">
    <property type="entry name" value="CalX-like"/>
    <property type="match status" value="1"/>
</dbReference>
<protein>
    <submittedName>
        <fullName evidence="4">Ig-like domain-containing protein</fullName>
    </submittedName>
</protein>
<gene>
    <name evidence="4" type="ORF">ACED35_23990</name>
</gene>
<feature type="compositionally biased region" description="Polar residues" evidence="2">
    <location>
        <begin position="78"/>
        <end position="94"/>
    </location>
</feature>
<keyword evidence="1" id="KW-0677">Repeat</keyword>
<evidence type="ECO:0000313" key="4">
    <source>
        <dbReference type="EMBL" id="MEZ8084173.1"/>
    </source>
</evidence>
<accession>A0ABV4L906</accession>
<evidence type="ECO:0000256" key="1">
    <source>
        <dbReference type="ARBA" id="ARBA00022737"/>
    </source>
</evidence>
<dbReference type="Gene3D" id="2.60.40.2030">
    <property type="match status" value="1"/>
</dbReference>
<feature type="region of interest" description="Disordered" evidence="2">
    <location>
        <begin position="270"/>
        <end position="308"/>
    </location>
</feature>
<feature type="compositionally biased region" description="Polar residues" evidence="2">
    <location>
        <begin position="338"/>
        <end position="356"/>
    </location>
</feature>
<dbReference type="Pfam" id="PF12245">
    <property type="entry name" value="Big_3_2"/>
    <property type="match status" value="3"/>
</dbReference>
<dbReference type="InterPro" id="IPR038081">
    <property type="entry name" value="CalX-like_sf"/>
</dbReference>
<dbReference type="InterPro" id="IPR022038">
    <property type="entry name" value="Ig-like_bact"/>
</dbReference>
<evidence type="ECO:0000259" key="3">
    <source>
        <dbReference type="PROSITE" id="PS50825"/>
    </source>
</evidence>
<dbReference type="RefSeq" id="WP_371735078.1">
    <property type="nucleotide sequence ID" value="NZ_JBGONM010000117.1"/>
</dbReference>
<feature type="region of interest" description="Disordered" evidence="2">
    <location>
        <begin position="464"/>
        <end position="499"/>
    </location>
</feature>
<dbReference type="InterPro" id="IPR003410">
    <property type="entry name" value="HYR_dom"/>
</dbReference>
<dbReference type="InterPro" id="IPR013783">
    <property type="entry name" value="Ig-like_fold"/>
</dbReference>
<feature type="compositionally biased region" description="Polar residues" evidence="2">
    <location>
        <begin position="208"/>
        <end position="229"/>
    </location>
</feature>
<feature type="region of interest" description="Disordered" evidence="2">
    <location>
        <begin position="1"/>
        <end position="116"/>
    </location>
</feature>
<feature type="compositionally biased region" description="Polar residues" evidence="2">
    <location>
        <begin position="281"/>
        <end position="296"/>
    </location>
</feature>
<dbReference type="EMBL" id="JBGONM010000117">
    <property type="protein sequence ID" value="MEZ8084173.1"/>
    <property type="molecule type" value="Genomic_DNA"/>
</dbReference>
<dbReference type="Proteomes" id="UP001569154">
    <property type="component" value="Unassembled WGS sequence"/>
</dbReference>
<feature type="domain" description="HYR" evidence="3">
    <location>
        <begin position="395"/>
        <end position="485"/>
    </location>
</feature>
<feature type="region of interest" description="Disordered" evidence="2">
    <location>
        <begin position="208"/>
        <end position="246"/>
    </location>
</feature>
<dbReference type="Gene3D" id="2.60.40.10">
    <property type="entry name" value="Immunoglobulins"/>
    <property type="match status" value="12"/>
</dbReference>
<dbReference type="NCBIfam" id="NF012196">
    <property type="entry name" value="Ig_like_ice"/>
    <property type="match status" value="5"/>
</dbReference>
<feature type="compositionally biased region" description="Polar residues" evidence="2">
    <location>
        <begin position="464"/>
        <end position="483"/>
    </location>
</feature>
<feature type="compositionally biased region" description="Polar residues" evidence="2">
    <location>
        <begin position="27"/>
        <end position="42"/>
    </location>
</feature>
<dbReference type="InterPro" id="IPR049826">
    <property type="entry name" value="Ig-like_ice"/>
</dbReference>
<feature type="non-terminal residue" evidence="4">
    <location>
        <position position="1"/>
    </location>
</feature>
<name>A0ABV4L906_9GAMM</name>
<feature type="non-terminal residue" evidence="4">
    <location>
        <position position="1659"/>
    </location>
</feature>